<evidence type="ECO:0000256" key="6">
    <source>
        <dbReference type="ARBA" id="ARBA00023014"/>
    </source>
</evidence>
<protein>
    <submittedName>
        <fullName evidence="8">Ferredoxin</fullName>
    </submittedName>
</protein>
<dbReference type="InterPro" id="IPR051269">
    <property type="entry name" value="Fe-S_cluster_ET"/>
</dbReference>
<evidence type="ECO:0000256" key="7">
    <source>
        <dbReference type="ARBA" id="ARBA00023291"/>
    </source>
</evidence>
<evidence type="ECO:0000313" key="8">
    <source>
        <dbReference type="EMBL" id="MFC1405223.1"/>
    </source>
</evidence>
<keyword evidence="6" id="KW-0411">Iron-sulfur</keyword>
<sequence length="63" mass="6719">MQAHIDLNRCSGHARCAAADEEVFQLDDVGYALRAEFDVPSGAEQAARLAAASCPERAITLTD</sequence>
<evidence type="ECO:0000256" key="4">
    <source>
        <dbReference type="ARBA" id="ARBA00022982"/>
    </source>
</evidence>
<evidence type="ECO:0000256" key="5">
    <source>
        <dbReference type="ARBA" id="ARBA00023004"/>
    </source>
</evidence>
<evidence type="ECO:0000256" key="3">
    <source>
        <dbReference type="ARBA" id="ARBA00022723"/>
    </source>
</evidence>
<reference evidence="8 9" key="1">
    <citation type="submission" date="2024-09" db="EMBL/GenBank/DDBJ databases">
        <authorList>
            <person name="Lee S.D."/>
        </authorList>
    </citation>
    <scope>NUCLEOTIDE SEQUENCE [LARGE SCALE GENOMIC DNA]</scope>
    <source>
        <strain evidence="8 9">N1-5</strain>
    </source>
</reference>
<dbReference type="PANTHER" id="PTHR36923">
    <property type="entry name" value="FERREDOXIN"/>
    <property type="match status" value="1"/>
</dbReference>
<dbReference type="Proteomes" id="UP001592528">
    <property type="component" value="Unassembled WGS sequence"/>
</dbReference>
<dbReference type="SUPFAM" id="SSF54862">
    <property type="entry name" value="4Fe-4S ferredoxins"/>
    <property type="match status" value="1"/>
</dbReference>
<comment type="cofactor">
    <cofactor evidence="1">
        <name>[3Fe-4S] cluster</name>
        <dbReference type="ChEBI" id="CHEBI:21137"/>
    </cofactor>
</comment>
<organism evidence="8 9">
    <name type="scientific">Streptacidiphilus cavernicola</name>
    <dbReference type="NCBI Taxonomy" id="3342716"/>
    <lineage>
        <taxon>Bacteria</taxon>
        <taxon>Bacillati</taxon>
        <taxon>Actinomycetota</taxon>
        <taxon>Actinomycetes</taxon>
        <taxon>Kitasatosporales</taxon>
        <taxon>Streptomycetaceae</taxon>
        <taxon>Streptacidiphilus</taxon>
    </lineage>
</organism>
<name>A0ABV6UUV8_9ACTN</name>
<keyword evidence="5" id="KW-0408">Iron</keyword>
<evidence type="ECO:0000313" key="9">
    <source>
        <dbReference type="Proteomes" id="UP001592528"/>
    </source>
</evidence>
<proteinExistence type="predicted"/>
<keyword evidence="2" id="KW-0813">Transport</keyword>
<accession>A0ABV6UUV8</accession>
<dbReference type="Gene3D" id="3.30.70.20">
    <property type="match status" value="1"/>
</dbReference>
<dbReference type="Pfam" id="PF13459">
    <property type="entry name" value="Fer4_15"/>
    <property type="match status" value="1"/>
</dbReference>
<dbReference type="RefSeq" id="WP_030258501.1">
    <property type="nucleotide sequence ID" value="NZ_JBHEZZ010000019.1"/>
</dbReference>
<keyword evidence="9" id="KW-1185">Reference proteome</keyword>
<keyword evidence="4" id="KW-0249">Electron transport</keyword>
<comment type="caution">
    <text evidence="8">The sequence shown here is derived from an EMBL/GenBank/DDBJ whole genome shotgun (WGS) entry which is preliminary data.</text>
</comment>
<dbReference type="EMBL" id="JBHEZZ010000019">
    <property type="protein sequence ID" value="MFC1405223.1"/>
    <property type="molecule type" value="Genomic_DNA"/>
</dbReference>
<evidence type="ECO:0000256" key="1">
    <source>
        <dbReference type="ARBA" id="ARBA00001927"/>
    </source>
</evidence>
<evidence type="ECO:0000256" key="2">
    <source>
        <dbReference type="ARBA" id="ARBA00022448"/>
    </source>
</evidence>
<dbReference type="PANTHER" id="PTHR36923:SF3">
    <property type="entry name" value="FERREDOXIN"/>
    <property type="match status" value="1"/>
</dbReference>
<keyword evidence="3" id="KW-0479">Metal-binding</keyword>
<keyword evidence="7" id="KW-0003">3Fe-4S</keyword>
<gene>
    <name evidence="8" type="ORF">ACEZDJ_28465</name>
</gene>